<evidence type="ECO:0000313" key="2">
    <source>
        <dbReference type="EMBL" id="KAJ9138130.1"/>
    </source>
</evidence>
<accession>A0AA38RHP8</accession>
<dbReference type="Proteomes" id="UP001174694">
    <property type="component" value="Unassembled WGS sequence"/>
</dbReference>
<name>A0AA38RHP8_9PEZI</name>
<keyword evidence="1" id="KW-0812">Transmembrane</keyword>
<sequence length="93" mass="10904">MFAYVDSTLRGTGEALELDATEKFYVVVWSGLLAMFIMTCVSLCIMTHQRLVEQEHEEARIVLHTPFYGMDGEMRRPIRRHPWHEIDDDDDMV</sequence>
<proteinExistence type="predicted"/>
<evidence type="ECO:0000313" key="3">
    <source>
        <dbReference type="Proteomes" id="UP001174694"/>
    </source>
</evidence>
<reference evidence="2" key="1">
    <citation type="submission" date="2022-07" db="EMBL/GenBank/DDBJ databases">
        <title>Fungi with potential for degradation of polypropylene.</title>
        <authorList>
            <person name="Gostincar C."/>
        </authorList>
    </citation>
    <scope>NUCLEOTIDE SEQUENCE</scope>
    <source>
        <strain evidence="2">EXF-13308</strain>
    </source>
</reference>
<keyword evidence="1" id="KW-1133">Transmembrane helix</keyword>
<dbReference type="AlphaFoldDB" id="A0AA38RHP8"/>
<gene>
    <name evidence="2" type="ORF">NKR23_g8777</name>
</gene>
<organism evidence="2 3">
    <name type="scientific">Pleurostoma richardsiae</name>
    <dbReference type="NCBI Taxonomy" id="41990"/>
    <lineage>
        <taxon>Eukaryota</taxon>
        <taxon>Fungi</taxon>
        <taxon>Dikarya</taxon>
        <taxon>Ascomycota</taxon>
        <taxon>Pezizomycotina</taxon>
        <taxon>Sordariomycetes</taxon>
        <taxon>Sordariomycetidae</taxon>
        <taxon>Calosphaeriales</taxon>
        <taxon>Pleurostomataceae</taxon>
        <taxon>Pleurostoma</taxon>
    </lineage>
</organism>
<dbReference type="EMBL" id="JANBVO010000031">
    <property type="protein sequence ID" value="KAJ9138130.1"/>
    <property type="molecule type" value="Genomic_DNA"/>
</dbReference>
<feature type="transmembrane region" description="Helical" evidence="1">
    <location>
        <begin position="24"/>
        <end position="46"/>
    </location>
</feature>
<comment type="caution">
    <text evidence="2">The sequence shown here is derived from an EMBL/GenBank/DDBJ whole genome shotgun (WGS) entry which is preliminary data.</text>
</comment>
<keyword evidence="1" id="KW-0472">Membrane</keyword>
<keyword evidence="3" id="KW-1185">Reference proteome</keyword>
<evidence type="ECO:0000256" key="1">
    <source>
        <dbReference type="SAM" id="Phobius"/>
    </source>
</evidence>
<protein>
    <submittedName>
        <fullName evidence="2">Uncharacterized protein</fullName>
    </submittedName>
</protein>